<dbReference type="InterPro" id="IPR000157">
    <property type="entry name" value="TIR_dom"/>
</dbReference>
<evidence type="ECO:0000313" key="3">
    <source>
        <dbReference type="EnsemblMetazoa" id="XP_038064143.1"/>
    </source>
</evidence>
<dbReference type="InterPro" id="IPR043472">
    <property type="entry name" value="Macro_dom-like"/>
</dbReference>
<feature type="domain" description="TIR" evidence="2">
    <location>
        <begin position="378"/>
        <end position="522"/>
    </location>
</feature>
<feature type="compositionally biased region" description="Basic and acidic residues" evidence="1">
    <location>
        <begin position="883"/>
        <end position="900"/>
    </location>
</feature>
<organism evidence="3 4">
    <name type="scientific">Patiria miniata</name>
    <name type="common">Bat star</name>
    <name type="synonym">Asterina miniata</name>
    <dbReference type="NCBI Taxonomy" id="46514"/>
    <lineage>
        <taxon>Eukaryota</taxon>
        <taxon>Metazoa</taxon>
        <taxon>Echinodermata</taxon>
        <taxon>Eleutherozoa</taxon>
        <taxon>Asterozoa</taxon>
        <taxon>Asteroidea</taxon>
        <taxon>Valvatacea</taxon>
        <taxon>Valvatida</taxon>
        <taxon>Asterinidae</taxon>
        <taxon>Patiria</taxon>
    </lineage>
</organism>
<evidence type="ECO:0000313" key="4">
    <source>
        <dbReference type="Proteomes" id="UP000887568"/>
    </source>
</evidence>
<feature type="compositionally biased region" description="Polar residues" evidence="1">
    <location>
        <begin position="901"/>
        <end position="910"/>
    </location>
</feature>
<dbReference type="EnsemblMetazoa" id="XM_038208215.1">
    <property type="protein sequence ID" value="XP_038064143.1"/>
    <property type="gene ID" value="LOC119734686"/>
</dbReference>
<dbReference type="PROSITE" id="PS50104">
    <property type="entry name" value="TIR"/>
    <property type="match status" value="2"/>
</dbReference>
<dbReference type="Pfam" id="PF13676">
    <property type="entry name" value="TIR_2"/>
    <property type="match status" value="2"/>
</dbReference>
<dbReference type="Gene3D" id="3.40.220.10">
    <property type="entry name" value="Leucine Aminopeptidase, subunit E, domain 1"/>
    <property type="match status" value="1"/>
</dbReference>
<dbReference type="OMA" id="LVPCDFN"/>
<sequence>MSNFLIVDKLVVNTQFSGQCCIELCQGDITDLDVKDKVDVICVSVFGSRYTPLSDTLVGALHEKLKLSVKLLARDKAEDLRHAYMCWWSKPLPDHLPYRKLLCFENRGKVCRPQELVGNVFRCLVPILNNEPGTVVTPLLNTGIQGVDEATMLVGMVEAAIKWMKAGLPLKQLKIVMFAKVVKGKVVQVNMRNLQGVLKSFKELKERYNNSDVIPLDVPLEYDIYLSHSPEDDEIASTVEARFRASKPDIRIYKSKHALDEVADGQASFWQEEVFNVMLRSARVVPILSAAFLESKACVDLYNMALCCNRRAQRDLLAPLYIERIEDMPTYMGLVQYLDCSPKDEAKIGESCRDLVKSLERDSLKVHSEMVMADDSPLHYDIFVSYSHQDSRLAVSIVEKLQKLNPKLKIFFDRQELKVGIAWQRTLYHAIDGCRSFMALVSNTYTKSAMCIEEFNLALAKHCSSDSMIRLVPVCIERLVDSSPEFQQVKLINATPCVFDPAVEIICTSLVDWIAGKDWYPQLDSVFRRRIGMIVDVSECAAERRRLQFFLEYGKGNNTLNCEDVEFPTLSKGLYSPDRSITKNKENEVCDVAFSCAPKDKLFVTFMARILREVSPGLVIKETADTENERLALMESARKVVVFLSANYLESVEQVEELHTVLLRQRYRSPTQVLFPVTIHHLPQLPTYFHLVPCDFNLTDPLWLELFTKHKIALPPNLEDDWQMSQKNSELQVENHVFIGLIAAAHSLLLQLSTESEHPPSPKTNHQPMLLNVLLLRAKVERLLKEVNHGAKEDKDEMVNRAGYQENYLLDVVDPPQESFSTTLESQRDEGLGSGTSCHKHVNLSSQDSQGFTNPNVNTNSSLSHTHYPVKEREVAIDIRRSEDDTPQDESHIQHRKEGSSVKSTGWGSTSDEEKHTANRISSRSCMLV</sequence>
<feature type="domain" description="TIR" evidence="2">
    <location>
        <begin position="220"/>
        <end position="359"/>
    </location>
</feature>
<dbReference type="AlphaFoldDB" id="A0A914AKL8"/>
<feature type="compositionally biased region" description="Polar residues" evidence="1">
    <location>
        <begin position="843"/>
        <end position="865"/>
    </location>
</feature>
<keyword evidence="4" id="KW-1185">Reference proteome</keyword>
<feature type="region of interest" description="Disordered" evidence="1">
    <location>
        <begin position="883"/>
        <end position="929"/>
    </location>
</feature>
<dbReference type="OrthoDB" id="10037120at2759"/>
<reference evidence="3" key="1">
    <citation type="submission" date="2022-11" db="UniProtKB">
        <authorList>
            <consortium name="EnsemblMetazoa"/>
        </authorList>
    </citation>
    <scope>IDENTIFICATION</scope>
</reference>
<dbReference type="GeneID" id="119734686"/>
<feature type="compositionally biased region" description="Polar residues" evidence="1">
    <location>
        <begin position="919"/>
        <end position="929"/>
    </location>
</feature>
<name>A0A914AKL8_PATMI</name>
<evidence type="ECO:0000256" key="1">
    <source>
        <dbReference type="SAM" id="MobiDB-lite"/>
    </source>
</evidence>
<dbReference type="InterPro" id="IPR035897">
    <property type="entry name" value="Toll_tir_struct_dom_sf"/>
</dbReference>
<dbReference type="RefSeq" id="XP_038064143.1">
    <property type="nucleotide sequence ID" value="XM_038208215.1"/>
</dbReference>
<dbReference type="SUPFAM" id="SSF52200">
    <property type="entry name" value="Toll/Interleukin receptor TIR domain"/>
    <property type="match status" value="3"/>
</dbReference>
<protein>
    <recommendedName>
        <fullName evidence="2">TIR domain-containing protein</fullName>
    </recommendedName>
</protein>
<accession>A0A914AKL8</accession>
<proteinExistence type="predicted"/>
<dbReference type="Gene3D" id="3.40.50.10140">
    <property type="entry name" value="Toll/interleukin-1 receptor homology (TIR) domain"/>
    <property type="match status" value="2"/>
</dbReference>
<evidence type="ECO:0000259" key="2">
    <source>
        <dbReference type="PROSITE" id="PS50104"/>
    </source>
</evidence>
<dbReference type="SUPFAM" id="SSF52949">
    <property type="entry name" value="Macro domain-like"/>
    <property type="match status" value="1"/>
</dbReference>
<dbReference type="Proteomes" id="UP000887568">
    <property type="component" value="Unplaced"/>
</dbReference>
<dbReference type="GO" id="GO:0007165">
    <property type="term" value="P:signal transduction"/>
    <property type="evidence" value="ECO:0007669"/>
    <property type="project" value="InterPro"/>
</dbReference>
<feature type="region of interest" description="Disordered" evidence="1">
    <location>
        <begin position="819"/>
        <end position="869"/>
    </location>
</feature>
<dbReference type="SMART" id="SM00255">
    <property type="entry name" value="TIR"/>
    <property type="match status" value="1"/>
</dbReference>